<accession>V4A2H8</accession>
<dbReference type="Proteomes" id="UP000030746">
    <property type="component" value="Unassembled WGS sequence"/>
</dbReference>
<proteinExistence type="predicted"/>
<dbReference type="CTD" id="20239528"/>
<dbReference type="KEGG" id="lgi:LOTGIDRAFT_163766"/>
<dbReference type="RefSeq" id="XP_009058527.1">
    <property type="nucleotide sequence ID" value="XM_009060279.1"/>
</dbReference>
<dbReference type="PANTHER" id="PTHR47577">
    <property type="entry name" value="THAP DOMAIN-CONTAINING PROTEIN 6"/>
    <property type="match status" value="1"/>
</dbReference>
<dbReference type="GeneID" id="20239528"/>
<dbReference type="AlphaFoldDB" id="V4A2H8"/>
<dbReference type="Pfam" id="PF21789">
    <property type="entry name" value="TNP-like_RNaseH_C"/>
    <property type="match status" value="1"/>
</dbReference>
<evidence type="ECO:0000313" key="3">
    <source>
        <dbReference type="EMBL" id="ESO90877.1"/>
    </source>
</evidence>
<reference evidence="3 4" key="1">
    <citation type="journal article" date="2013" name="Nature">
        <title>Insights into bilaterian evolution from three spiralian genomes.</title>
        <authorList>
            <person name="Simakov O."/>
            <person name="Marletaz F."/>
            <person name="Cho S.J."/>
            <person name="Edsinger-Gonzales E."/>
            <person name="Havlak P."/>
            <person name="Hellsten U."/>
            <person name="Kuo D.H."/>
            <person name="Larsson T."/>
            <person name="Lv J."/>
            <person name="Arendt D."/>
            <person name="Savage R."/>
            <person name="Osoegawa K."/>
            <person name="de Jong P."/>
            <person name="Grimwood J."/>
            <person name="Chapman J.A."/>
            <person name="Shapiro H."/>
            <person name="Aerts A."/>
            <person name="Otillar R.P."/>
            <person name="Terry A.Y."/>
            <person name="Boore J.L."/>
            <person name="Grigoriev I.V."/>
            <person name="Lindberg D.R."/>
            <person name="Seaver E.C."/>
            <person name="Weisblat D.A."/>
            <person name="Putnam N.H."/>
            <person name="Rokhsar D.S."/>
        </authorList>
    </citation>
    <scope>NUCLEOTIDE SEQUENCE [LARGE SCALE GENOMIC DNA]</scope>
</reference>
<sequence>MEVPFRYFLTNKLSQDHLEIFFSRIRRRGGWNNNPNCLQLKWSLRAILMKNAIMPSKNANVAIEEPTEILFSETTPSSVHHTRNQMTKFAKLLSDPSEFQDHVLYYMSGYIRLLCCVLLQSKVDIYSIANFDSLTARKDRGGLVYATDDIFKVVKTADKIMRSELLALVNPLHTDKNFIEKICSKVIIELRGSIFKELTEHFLDCDFMENDHFAQLIKKITSLFDKTVLHHHGRIYSDRNQTCINVKQYGEDQGIVSGSRGRSSSRGKVTRGRGPPSHSCKKLEGSKQWLQN</sequence>
<name>V4A2H8_LOTGI</name>
<protein>
    <recommendedName>
        <fullName evidence="2">Transposable element P transposase-like RNase H C-terminal domain-containing protein</fullName>
    </recommendedName>
</protein>
<evidence type="ECO:0000313" key="4">
    <source>
        <dbReference type="Proteomes" id="UP000030746"/>
    </source>
</evidence>
<gene>
    <name evidence="3" type="ORF">LOTGIDRAFT_163766</name>
</gene>
<dbReference type="STRING" id="225164.V4A2H8"/>
<dbReference type="OMA" id="ADATWVI"/>
<dbReference type="PANTHER" id="PTHR47577:SF2">
    <property type="entry name" value="THAP DOMAIN CONTAINING 9"/>
    <property type="match status" value="1"/>
</dbReference>
<organism evidence="3 4">
    <name type="scientific">Lottia gigantea</name>
    <name type="common">Giant owl limpet</name>
    <dbReference type="NCBI Taxonomy" id="225164"/>
    <lineage>
        <taxon>Eukaryota</taxon>
        <taxon>Metazoa</taxon>
        <taxon>Spiralia</taxon>
        <taxon>Lophotrochozoa</taxon>
        <taxon>Mollusca</taxon>
        <taxon>Gastropoda</taxon>
        <taxon>Patellogastropoda</taxon>
        <taxon>Lottioidea</taxon>
        <taxon>Lottiidae</taxon>
        <taxon>Lottia</taxon>
    </lineage>
</organism>
<dbReference type="HOGENOM" id="CLU_076426_0_0_1"/>
<evidence type="ECO:0000256" key="1">
    <source>
        <dbReference type="SAM" id="MobiDB-lite"/>
    </source>
</evidence>
<dbReference type="OrthoDB" id="7312725at2759"/>
<feature type="domain" description="Transposable element P transposase-like RNase H C-terminal" evidence="2">
    <location>
        <begin position="11"/>
        <end position="42"/>
    </location>
</feature>
<keyword evidence="4" id="KW-1185">Reference proteome</keyword>
<dbReference type="EMBL" id="KB202325">
    <property type="protein sequence ID" value="ESO90877.1"/>
    <property type="molecule type" value="Genomic_DNA"/>
</dbReference>
<feature type="region of interest" description="Disordered" evidence="1">
    <location>
        <begin position="254"/>
        <end position="292"/>
    </location>
</feature>
<evidence type="ECO:0000259" key="2">
    <source>
        <dbReference type="Pfam" id="PF21789"/>
    </source>
</evidence>
<dbReference type="InterPro" id="IPR048367">
    <property type="entry name" value="TNP-like_RNaseH_C"/>
</dbReference>